<proteinExistence type="predicted"/>
<comment type="caution">
    <text evidence="3">The sequence shown here is derived from an EMBL/GenBank/DDBJ whole genome shotgun (WGS) entry which is preliminary data.</text>
</comment>
<feature type="compositionally biased region" description="Basic and acidic residues" evidence="2">
    <location>
        <begin position="1"/>
        <end position="33"/>
    </location>
</feature>
<reference evidence="3" key="1">
    <citation type="submission" date="2023-07" db="EMBL/GenBank/DDBJ databases">
        <title>Chromosome-level Genome Assembly of Striped Snakehead (Channa striata).</title>
        <authorList>
            <person name="Liu H."/>
        </authorList>
    </citation>
    <scope>NUCLEOTIDE SEQUENCE</scope>
    <source>
        <strain evidence="3">Gz</strain>
        <tissue evidence="3">Muscle</tissue>
    </source>
</reference>
<evidence type="ECO:0000256" key="1">
    <source>
        <dbReference type="SAM" id="Coils"/>
    </source>
</evidence>
<evidence type="ECO:0000313" key="3">
    <source>
        <dbReference type="EMBL" id="KAK2837251.1"/>
    </source>
</evidence>
<protein>
    <submittedName>
        <fullName evidence="3">Uncharacterized protein</fullName>
    </submittedName>
</protein>
<dbReference type="Proteomes" id="UP001187415">
    <property type="component" value="Unassembled WGS sequence"/>
</dbReference>
<name>A0AA88MG61_CHASR</name>
<organism evidence="3 4">
    <name type="scientific">Channa striata</name>
    <name type="common">Snakehead murrel</name>
    <name type="synonym">Ophicephalus striatus</name>
    <dbReference type="NCBI Taxonomy" id="64152"/>
    <lineage>
        <taxon>Eukaryota</taxon>
        <taxon>Metazoa</taxon>
        <taxon>Chordata</taxon>
        <taxon>Craniata</taxon>
        <taxon>Vertebrata</taxon>
        <taxon>Euteleostomi</taxon>
        <taxon>Actinopterygii</taxon>
        <taxon>Neopterygii</taxon>
        <taxon>Teleostei</taxon>
        <taxon>Neoteleostei</taxon>
        <taxon>Acanthomorphata</taxon>
        <taxon>Anabantaria</taxon>
        <taxon>Anabantiformes</taxon>
        <taxon>Channoidei</taxon>
        <taxon>Channidae</taxon>
        <taxon>Channa</taxon>
    </lineage>
</organism>
<evidence type="ECO:0000313" key="4">
    <source>
        <dbReference type="Proteomes" id="UP001187415"/>
    </source>
</evidence>
<feature type="coiled-coil region" evidence="1">
    <location>
        <begin position="449"/>
        <end position="752"/>
    </location>
</feature>
<feature type="coiled-coil region" evidence="1">
    <location>
        <begin position="832"/>
        <end position="870"/>
    </location>
</feature>
<feature type="region of interest" description="Disordered" evidence="2">
    <location>
        <begin position="1"/>
        <end position="36"/>
    </location>
</feature>
<keyword evidence="1" id="KW-0175">Coiled coil</keyword>
<feature type="compositionally biased region" description="Basic and acidic residues" evidence="2">
    <location>
        <begin position="276"/>
        <end position="291"/>
    </location>
</feature>
<keyword evidence="4" id="KW-1185">Reference proteome</keyword>
<sequence length="1064" mass="121805">MRKKDIELRDMDMDMDMADRSHDGSERDAKETQLNENEGACGLDRSHLQRDHCDLLLDAIDAQLAPSRWSQSPSKDTSLGSRTPINDAPMSCLDFIHTPTVEKTKWNTDCPEHPVIHIESKTLDKGTRDNEEIEAQREQVIWRLERLLGDACMGSRVAAEMQPPSDSVCTEDFVRRFQEEMVELAFPETRLKQLEIEDEAQRTEISHSDTFQSDQTEQSVFIANRKGPVMTWKSSEATTIGHYSQSSKPPQRKELKICLPENYGANTCMSHGSKKPGPEQRLKAPQTVDDKGNFSHETEDVIQHKNLQHSNIRSSKTKCLAGVAVRSADDTFIDSDLDSLCTEQVGQPGWYALIQAVRSVDDFCTNQSDLDTPTQEETVCKAQCMKRGTCRLGCSHNDNNKDTNEDVHQASSRWKAERKSDMERTRSQQKQTDRSCMERKGVIMSVLEREEIERQLDSAKSELFAEQRRAREQLESMQEKLEETCEELQRATDAESSLRNTCFCLEEKQMQQKEQIKELKARASELQVELGDCKRNVGTLEKMLGHKELQLMDLQKHLGALQAERDGLKEELQHLKTQHHKTLKEAKDQTHRIMLKEQEAKHLRKSLEQQRREAKHREEELHVESLKKVHKAITEEREKWEAKKAEAVQVHYEILEEQNRKNLEIMKSEMEEEKSKALAIEHKVLELKTKVQELEKERCAQQTEQDSLLGVICKSLKEEHEAKLQILQKQMAQESQRTVLRLERAVQLAETEADRLRVILEERESSHKQITAELDQQLRSWTLELGAECQHLHLLLEKSGAKQSAMQLPASVSVAEALTNLRTLREQLKHSIIYLQHELDSQKQTAEQLRKDKERELSIQRQQLRMERAQAMDFLKERLIQEHMEELSSLNVVYMSDGGAEEGGLAATLCKQLKSKDLELRQVKRNVGQWKEQNAARLPCEFQEVPTAELERKSSKTRLSEAPEGEMTFSSKAHQNLFCSPSLHAVDSAASYSPSDKATVKLLCYLRSRVKQLRVENQAYTCSLSPPDTIHLDLDLSGSCLTTITQSQNSAGIPSQSSPRTVSS</sequence>
<gene>
    <name evidence="3" type="ORF">Q5P01_014463</name>
</gene>
<feature type="region of interest" description="Disordered" evidence="2">
    <location>
        <begin position="398"/>
        <end position="435"/>
    </location>
</feature>
<evidence type="ECO:0000256" key="2">
    <source>
        <dbReference type="SAM" id="MobiDB-lite"/>
    </source>
</evidence>
<feature type="region of interest" description="Disordered" evidence="2">
    <location>
        <begin position="271"/>
        <end position="291"/>
    </location>
</feature>
<accession>A0AA88MG61</accession>
<dbReference type="AlphaFoldDB" id="A0AA88MG61"/>
<dbReference type="EMBL" id="JAUPFM010000011">
    <property type="protein sequence ID" value="KAK2837251.1"/>
    <property type="molecule type" value="Genomic_DNA"/>
</dbReference>